<keyword evidence="7" id="KW-1185">Reference proteome</keyword>
<dbReference type="Proteomes" id="UP000541610">
    <property type="component" value="Unassembled WGS sequence"/>
</dbReference>
<sequence length="198" mass="22134">MTAFAYVFLFASSLVLAVTAIHSSRTETDHKNSEGPTADPGSKIDADADRCSSEASDGSLHMIHSGIDDYGVQYMIGEGHSHTAMRYWMYPRGKVELQYSRGIQGARVEGRAAHIESKYSKFNPFAHVADLIVEKFEAGMNEAQCSWLVNHIETHGPAGYENLGRAWLKKFLKDNEKEAWEKLGKEGEIVYFDEVDPK</sequence>
<dbReference type="OrthoDB" id="10395267at2759"/>
<feature type="signal peptide" evidence="2">
    <location>
        <begin position="1"/>
        <end position="20"/>
    </location>
</feature>
<dbReference type="EMBL" id="JABANM010004970">
    <property type="protein sequence ID" value="KAF4748405.1"/>
    <property type="molecule type" value="Genomic_DNA"/>
</dbReference>
<protein>
    <submittedName>
        <fullName evidence="4">Uncharacterized protein</fullName>
    </submittedName>
</protein>
<evidence type="ECO:0000256" key="1">
    <source>
        <dbReference type="SAM" id="MobiDB-lite"/>
    </source>
</evidence>
<evidence type="ECO:0000313" key="6">
    <source>
        <dbReference type="Proteomes" id="UP000541610"/>
    </source>
</evidence>
<feature type="region of interest" description="Disordered" evidence="1">
    <location>
        <begin position="25"/>
        <end position="57"/>
    </location>
</feature>
<dbReference type="EMBL" id="JABANO010034529">
    <property type="protein sequence ID" value="KAF4705001.1"/>
    <property type="molecule type" value="Genomic_DNA"/>
</dbReference>
<dbReference type="AlphaFoldDB" id="A0A7J6QAE7"/>
<evidence type="ECO:0000313" key="4">
    <source>
        <dbReference type="EMBL" id="KAF4705001.1"/>
    </source>
</evidence>
<gene>
    <name evidence="3" type="ORF">FOZ60_006064</name>
    <name evidence="5" type="ORF">FOZ62_005662</name>
    <name evidence="4" type="ORF">FOZ63_028775</name>
</gene>
<organism evidence="4 7">
    <name type="scientific">Perkinsus olseni</name>
    <name type="common">Perkinsus atlanticus</name>
    <dbReference type="NCBI Taxonomy" id="32597"/>
    <lineage>
        <taxon>Eukaryota</taxon>
        <taxon>Sar</taxon>
        <taxon>Alveolata</taxon>
        <taxon>Perkinsozoa</taxon>
        <taxon>Perkinsea</taxon>
        <taxon>Perkinsida</taxon>
        <taxon>Perkinsidae</taxon>
        <taxon>Perkinsus</taxon>
    </lineage>
</organism>
<accession>A0A7J6QAE7</accession>
<evidence type="ECO:0000313" key="7">
    <source>
        <dbReference type="Proteomes" id="UP000553632"/>
    </source>
</evidence>
<dbReference type="EMBL" id="JABANP010000247">
    <property type="protein sequence ID" value="KAF4685827.1"/>
    <property type="molecule type" value="Genomic_DNA"/>
</dbReference>
<evidence type="ECO:0000256" key="2">
    <source>
        <dbReference type="SAM" id="SignalP"/>
    </source>
</evidence>
<keyword evidence="2" id="KW-0732">Signal</keyword>
<reference evidence="6 7" key="1">
    <citation type="submission" date="2020-04" db="EMBL/GenBank/DDBJ databases">
        <title>Perkinsus olseni comparative genomics.</title>
        <authorList>
            <person name="Bogema D.R."/>
        </authorList>
    </citation>
    <scope>NUCLEOTIDE SEQUENCE [LARGE SCALE GENOMIC DNA]</scope>
    <source>
        <strain evidence="3">00978-12</strain>
        <strain evidence="5">ATCC PRA-205</strain>
        <strain evidence="4 7">ATCC PRA-207</strain>
    </source>
</reference>
<name>A0A7J6QAE7_PEROL</name>
<feature type="chain" id="PRO_5036400666" evidence="2">
    <location>
        <begin position="21"/>
        <end position="198"/>
    </location>
</feature>
<dbReference type="Proteomes" id="UP000574390">
    <property type="component" value="Unassembled WGS sequence"/>
</dbReference>
<evidence type="ECO:0000313" key="5">
    <source>
        <dbReference type="EMBL" id="KAF4748405.1"/>
    </source>
</evidence>
<proteinExistence type="predicted"/>
<evidence type="ECO:0000313" key="3">
    <source>
        <dbReference type="EMBL" id="KAF4685827.1"/>
    </source>
</evidence>
<feature type="compositionally biased region" description="Basic and acidic residues" evidence="1">
    <location>
        <begin position="42"/>
        <end position="52"/>
    </location>
</feature>
<dbReference type="Proteomes" id="UP000553632">
    <property type="component" value="Unassembled WGS sequence"/>
</dbReference>
<comment type="caution">
    <text evidence="4">The sequence shown here is derived from an EMBL/GenBank/DDBJ whole genome shotgun (WGS) entry which is preliminary data.</text>
</comment>